<keyword evidence="3" id="KW-0479">Metal-binding</keyword>
<dbReference type="HOGENOM" id="CLU_036005_1_0_1"/>
<dbReference type="GO" id="GO:0005737">
    <property type="term" value="C:cytoplasm"/>
    <property type="evidence" value="ECO:0007669"/>
    <property type="project" value="TreeGrafter"/>
</dbReference>
<dbReference type="VEuPathDB" id="FungiDB:TERG_08602"/>
<keyword evidence="10" id="KW-1185">Reference proteome</keyword>
<evidence type="ECO:0000259" key="8">
    <source>
        <dbReference type="Pfam" id="PF02668"/>
    </source>
</evidence>
<evidence type="ECO:0000313" key="9">
    <source>
        <dbReference type="EMBL" id="EGD92386.2"/>
    </source>
</evidence>
<name>F2T1B4_TRIRC</name>
<organism evidence="9 10">
    <name type="scientific">Trichophyton rubrum (strain ATCC MYA-4607 / CBS 118892)</name>
    <name type="common">Athlete's foot fungus</name>
    <dbReference type="NCBI Taxonomy" id="559305"/>
    <lineage>
        <taxon>Eukaryota</taxon>
        <taxon>Fungi</taxon>
        <taxon>Dikarya</taxon>
        <taxon>Ascomycota</taxon>
        <taxon>Pezizomycotina</taxon>
        <taxon>Eurotiomycetes</taxon>
        <taxon>Eurotiomycetidae</taxon>
        <taxon>Onygenales</taxon>
        <taxon>Arthrodermataceae</taxon>
        <taxon>Trichophyton</taxon>
    </lineage>
</organism>
<comment type="cofactor">
    <cofactor evidence="1">
        <name>Fe(2+)</name>
        <dbReference type="ChEBI" id="CHEBI:29033"/>
    </cofactor>
</comment>
<evidence type="ECO:0000256" key="3">
    <source>
        <dbReference type="ARBA" id="ARBA00022723"/>
    </source>
</evidence>
<evidence type="ECO:0000256" key="1">
    <source>
        <dbReference type="ARBA" id="ARBA00001954"/>
    </source>
</evidence>
<dbReference type="OMA" id="SKWHADI"/>
<dbReference type="InterPro" id="IPR042098">
    <property type="entry name" value="TauD-like_sf"/>
</dbReference>
<proteinExistence type="inferred from homology"/>
<dbReference type="PANTHER" id="PTHR30468:SF10">
    <property type="entry name" value="TAUD_TFDA-LIKE DOMAIN-CONTAINING PROTEIN"/>
    <property type="match status" value="1"/>
</dbReference>
<dbReference type="Gene3D" id="3.60.130.10">
    <property type="entry name" value="Clavaminate synthase-like"/>
    <property type="match status" value="1"/>
</dbReference>
<dbReference type="eggNOG" id="ENOG502QS4K">
    <property type="taxonomic scope" value="Eukaryota"/>
</dbReference>
<dbReference type="GO" id="GO:0016706">
    <property type="term" value="F:2-oxoglutarate-dependent dioxygenase activity"/>
    <property type="evidence" value="ECO:0007669"/>
    <property type="project" value="TreeGrafter"/>
</dbReference>
<dbReference type="GeneID" id="10376854"/>
<dbReference type="EMBL" id="GG700664">
    <property type="protein sequence ID" value="EGD92386.2"/>
    <property type="molecule type" value="Genomic_DNA"/>
</dbReference>
<dbReference type="Proteomes" id="UP000008864">
    <property type="component" value="Unassembled WGS sequence"/>
</dbReference>
<keyword evidence="4" id="KW-0223">Dioxygenase</keyword>
<accession>F2T1B4</accession>
<dbReference type="GO" id="GO:0046872">
    <property type="term" value="F:metal ion binding"/>
    <property type="evidence" value="ECO:0007669"/>
    <property type="project" value="UniProtKB-KW"/>
</dbReference>
<dbReference type="SUPFAM" id="SSF51197">
    <property type="entry name" value="Clavaminate synthase-like"/>
    <property type="match status" value="1"/>
</dbReference>
<feature type="domain" description="TauD/TfdA-like" evidence="8">
    <location>
        <begin position="35"/>
        <end position="339"/>
    </location>
</feature>
<keyword evidence="6" id="KW-0408">Iron</keyword>
<dbReference type="InterPro" id="IPR003819">
    <property type="entry name" value="TauD/TfdA-like"/>
</dbReference>
<dbReference type="OrthoDB" id="10257314at2759"/>
<evidence type="ECO:0000256" key="4">
    <source>
        <dbReference type="ARBA" id="ARBA00022964"/>
    </source>
</evidence>
<keyword evidence="5" id="KW-0560">Oxidoreductase</keyword>
<dbReference type="STRING" id="559305.F2T1B4"/>
<evidence type="ECO:0000256" key="6">
    <source>
        <dbReference type="ARBA" id="ARBA00023004"/>
    </source>
</evidence>
<sequence length="366" mass="40966">MAPAITSATVTPSTTAPSTWKAPLRRTGAIDQYEREDVTPIIGTEFPTAKLADWIKAPNADDLLRDLAILVSERGVVFFRQQDGLTNTEQKELMQRLGELTGKPPTSRLSIHPIFEQGANDPEINTISAAQDNKLRSIDYSVSIPKKQSSAHWHSDVAFEPIPAEYTTLRLTQVPKTGGAMKLTSRADTLWASGYELYDRISKPYQRFLETLTATCAQPGYNKVAASGKFKLFDGQRGAPENIGSNFSSVHPVVRTNPVTGWKSIYSAGFHVQKINDVTEAESKALLDWFLRLINENNDLQVRFKWKNANDMAIWDNRCVFHTATFDLEGKEDRYGVRAVGVGEKPFFDERSMSRREALKEPVQVL</sequence>
<evidence type="ECO:0000256" key="2">
    <source>
        <dbReference type="ARBA" id="ARBA00005896"/>
    </source>
</evidence>
<dbReference type="PANTHER" id="PTHR30468">
    <property type="entry name" value="ALPHA-KETOGLUTARATE-DEPENDENT SULFONATE DIOXYGENASE"/>
    <property type="match status" value="1"/>
</dbReference>
<dbReference type="RefSeq" id="XP_047604975.1">
    <property type="nucleotide sequence ID" value="XM_047748982.1"/>
</dbReference>
<dbReference type="FunCoup" id="F2T1B4">
    <property type="interactions" value="5"/>
</dbReference>
<dbReference type="InterPro" id="IPR051323">
    <property type="entry name" value="AtsK-like"/>
</dbReference>
<gene>
    <name evidence="9" type="ORF">TERG_08602</name>
</gene>
<feature type="compositionally biased region" description="Low complexity" evidence="7">
    <location>
        <begin position="1"/>
        <end position="19"/>
    </location>
</feature>
<feature type="region of interest" description="Disordered" evidence="7">
    <location>
        <begin position="1"/>
        <end position="20"/>
    </location>
</feature>
<evidence type="ECO:0000256" key="5">
    <source>
        <dbReference type="ARBA" id="ARBA00023002"/>
    </source>
</evidence>
<evidence type="ECO:0000313" key="10">
    <source>
        <dbReference type="Proteomes" id="UP000008864"/>
    </source>
</evidence>
<dbReference type="Pfam" id="PF02668">
    <property type="entry name" value="TauD"/>
    <property type="match status" value="1"/>
</dbReference>
<reference evidence="10" key="1">
    <citation type="journal article" date="2012" name="MBio">
        <title>Comparative genome analysis of Trichophyton rubrum and related dermatophytes reveals candidate genes involved in infection.</title>
        <authorList>
            <person name="Martinez D.A."/>
            <person name="Oliver B.G."/>
            <person name="Graeser Y."/>
            <person name="Goldberg J.M."/>
            <person name="Li W."/>
            <person name="Martinez-Rossi N.M."/>
            <person name="Monod M."/>
            <person name="Shelest E."/>
            <person name="Barton R.C."/>
            <person name="Birch E."/>
            <person name="Brakhage A.A."/>
            <person name="Chen Z."/>
            <person name="Gurr S.J."/>
            <person name="Heiman D."/>
            <person name="Heitman J."/>
            <person name="Kosti I."/>
            <person name="Rossi A."/>
            <person name="Saif S."/>
            <person name="Samalova M."/>
            <person name="Saunders C.W."/>
            <person name="Shea T."/>
            <person name="Summerbell R.C."/>
            <person name="Xu J."/>
            <person name="Young S."/>
            <person name="Zeng Q."/>
            <person name="Birren B.W."/>
            <person name="Cuomo C.A."/>
            <person name="White T.C."/>
        </authorList>
    </citation>
    <scope>NUCLEOTIDE SEQUENCE [LARGE SCALE GENOMIC DNA]</scope>
    <source>
        <strain evidence="10">ATCC MYA-4607 / CBS 118892</strain>
    </source>
</reference>
<comment type="similarity">
    <text evidence="2">Belongs to the TfdA dioxygenase family.</text>
</comment>
<evidence type="ECO:0000256" key="7">
    <source>
        <dbReference type="SAM" id="MobiDB-lite"/>
    </source>
</evidence>
<dbReference type="InParanoid" id="F2T1B4"/>
<dbReference type="AlphaFoldDB" id="F2T1B4"/>
<protein>
    <recommendedName>
        <fullName evidence="8">TauD/TfdA-like domain-containing protein</fullName>
    </recommendedName>
</protein>